<reference evidence="1 2" key="1">
    <citation type="submission" date="2024-09" db="EMBL/GenBank/DDBJ databases">
        <title>Chromosome-scale assembly of Riccia sorocarpa.</title>
        <authorList>
            <person name="Paukszto L."/>
        </authorList>
    </citation>
    <scope>NUCLEOTIDE SEQUENCE [LARGE SCALE GENOMIC DNA]</scope>
    <source>
        <strain evidence="1">LP-2024</strain>
        <tissue evidence="1">Aerial parts of the thallus</tissue>
    </source>
</reference>
<dbReference type="Proteomes" id="UP001633002">
    <property type="component" value="Unassembled WGS sequence"/>
</dbReference>
<dbReference type="AlphaFoldDB" id="A0ABD3GC22"/>
<name>A0ABD3GC22_9MARC</name>
<evidence type="ECO:0000313" key="2">
    <source>
        <dbReference type="Proteomes" id="UP001633002"/>
    </source>
</evidence>
<accession>A0ABD3GC22</accession>
<dbReference type="PANTHER" id="PTHR35764">
    <property type="entry name" value="PROTEIN SHORTAGE IN CHIASMATA 1"/>
    <property type="match status" value="1"/>
</dbReference>
<comment type="caution">
    <text evidence="1">The sequence shown here is derived from an EMBL/GenBank/DDBJ whole genome shotgun (WGS) entry which is preliminary data.</text>
</comment>
<gene>
    <name evidence="1" type="ORF">R1sor_025272</name>
</gene>
<evidence type="ECO:0000313" key="1">
    <source>
        <dbReference type="EMBL" id="KAL3675324.1"/>
    </source>
</evidence>
<dbReference type="PANTHER" id="PTHR35764:SF1">
    <property type="entry name" value="PROTEIN SHORTAGE IN CHIASMATA 1"/>
    <property type="match status" value="1"/>
</dbReference>
<dbReference type="EMBL" id="JBJQOH010000008">
    <property type="protein sequence ID" value="KAL3675324.1"/>
    <property type="molecule type" value="Genomic_DNA"/>
</dbReference>
<dbReference type="InterPro" id="IPR038824">
    <property type="entry name" value="SHOC1-like"/>
</dbReference>
<sequence>MTETPTIAEAFLTGFSSINPLTAHAVLSCCPLKKFVLLALEQQYALVQVWDVPRRSLELFKAQCSYREIVDCINEAVRDEYHYREGPSHIIRGSDVKEGGTIFDGQKTEVYPSNSERIVDLTEVGNGKAVFHQVHFIARIRGRLESIDEETDGYLTIVGGASVAARLSSKETQHSIGSLSILRGSVPVDKGPKLLLGLTRRGNDKQQRLVGINTSKEAQNVLKRQKILSDSRFKCVDE</sequence>
<organism evidence="1 2">
    <name type="scientific">Riccia sorocarpa</name>
    <dbReference type="NCBI Taxonomy" id="122646"/>
    <lineage>
        <taxon>Eukaryota</taxon>
        <taxon>Viridiplantae</taxon>
        <taxon>Streptophyta</taxon>
        <taxon>Embryophyta</taxon>
        <taxon>Marchantiophyta</taxon>
        <taxon>Marchantiopsida</taxon>
        <taxon>Marchantiidae</taxon>
        <taxon>Marchantiales</taxon>
        <taxon>Ricciaceae</taxon>
        <taxon>Riccia</taxon>
    </lineage>
</organism>
<keyword evidence="2" id="KW-1185">Reference proteome</keyword>
<proteinExistence type="predicted"/>
<protein>
    <submittedName>
        <fullName evidence="1">Uncharacterized protein</fullName>
    </submittedName>
</protein>